<reference evidence="13" key="1">
    <citation type="submission" date="2021-01" db="EMBL/GenBank/DDBJ databases">
        <authorList>
            <person name="Corre E."/>
            <person name="Pelletier E."/>
            <person name="Niang G."/>
            <person name="Scheremetjew M."/>
            <person name="Finn R."/>
            <person name="Kale V."/>
            <person name="Holt S."/>
            <person name="Cochrane G."/>
            <person name="Meng A."/>
            <person name="Brown T."/>
            <person name="Cohen L."/>
        </authorList>
    </citation>
    <scope>NUCLEOTIDE SEQUENCE</scope>
    <source>
        <strain evidence="13">CCMP2877</strain>
    </source>
</reference>
<dbReference type="EMBL" id="HBGJ01044386">
    <property type="protein sequence ID" value="CAD9269491.1"/>
    <property type="molecule type" value="Transcribed_RNA"/>
</dbReference>
<evidence type="ECO:0000313" key="14">
    <source>
        <dbReference type="EMBL" id="CAD9269462.1"/>
    </source>
</evidence>
<evidence type="ECO:0000313" key="20">
    <source>
        <dbReference type="EMBL" id="CAD9269507.1"/>
    </source>
</evidence>
<gene>
    <name evidence="13" type="ORF">PPAR1163_LOCUS27890</name>
    <name evidence="14" type="ORF">PPAR1163_LOCUS27899</name>
    <name evidence="15" type="ORF">PPAR1163_LOCUS27904</name>
    <name evidence="16" type="ORF">PPAR1163_LOCUS27910</name>
    <name evidence="17" type="ORF">PPAR1163_LOCUS27919</name>
    <name evidence="18" type="ORF">PPAR1163_LOCUS27928</name>
    <name evidence="19" type="ORF">PPAR1163_LOCUS27938</name>
    <name evidence="20" type="ORF">PPAR1163_LOCUS27944</name>
    <name evidence="21" type="ORF">PPAR1163_LOCUS27950</name>
</gene>
<evidence type="ECO:0000256" key="7">
    <source>
        <dbReference type="ARBA" id="ARBA00022982"/>
    </source>
</evidence>
<comment type="similarity">
    <text evidence="2">Belongs to the complex I LYR family.</text>
</comment>
<keyword evidence="6" id="KW-0999">Mitochondrion inner membrane</keyword>
<keyword evidence="10" id="KW-0472">Membrane</keyword>
<keyword evidence="8" id="KW-0007">Acetylation</keyword>
<evidence type="ECO:0000313" key="19">
    <source>
        <dbReference type="EMBL" id="CAD9269501.1"/>
    </source>
</evidence>
<dbReference type="InterPro" id="IPR045292">
    <property type="entry name" value="Complex1_LYR_NDUFB9_LYRM3"/>
</dbReference>
<comment type="subcellular location">
    <subcellularLocation>
        <location evidence="1">Mitochondrion inner membrane</location>
        <topology evidence="1">Peripheral membrane protein</topology>
        <orientation evidence="1">Matrix side</orientation>
    </subcellularLocation>
</comment>
<dbReference type="AlphaFoldDB" id="A0A6U4KWM9"/>
<name>A0A6U4KWM9_9STRA</name>
<dbReference type="EMBL" id="HBGJ01044330">
    <property type="protein sequence ID" value="CAD9269453.1"/>
    <property type="molecule type" value="Transcribed_RNA"/>
</dbReference>
<keyword evidence="5" id="KW-0679">Respiratory chain</keyword>
<dbReference type="EMBL" id="HBGJ01044397">
    <property type="protein sequence ID" value="CAD9269501.1"/>
    <property type="molecule type" value="Transcribed_RNA"/>
</dbReference>
<dbReference type="EMBL" id="HBGJ01044341">
    <property type="protein sequence ID" value="CAD9269462.1"/>
    <property type="molecule type" value="Transcribed_RNA"/>
</dbReference>
<dbReference type="EMBL" id="HBGJ01044364">
    <property type="protein sequence ID" value="CAD9269473.1"/>
    <property type="molecule type" value="Transcribed_RNA"/>
</dbReference>
<evidence type="ECO:0000256" key="1">
    <source>
        <dbReference type="ARBA" id="ARBA00004443"/>
    </source>
</evidence>
<dbReference type="EMBL" id="HBGJ01044419">
    <property type="protein sequence ID" value="CAD9269513.1"/>
    <property type="molecule type" value="Transcribed_RNA"/>
</dbReference>
<evidence type="ECO:0000313" key="21">
    <source>
        <dbReference type="EMBL" id="CAD9269513.1"/>
    </source>
</evidence>
<dbReference type="EMBL" id="HBGJ01044408">
    <property type="protein sequence ID" value="CAD9269507.1"/>
    <property type="molecule type" value="Transcribed_RNA"/>
</dbReference>
<dbReference type="InterPro" id="IPR033034">
    <property type="entry name" value="NDUFB9"/>
</dbReference>
<keyword evidence="4" id="KW-0813">Transport</keyword>
<evidence type="ECO:0000313" key="17">
    <source>
        <dbReference type="EMBL" id="CAD9269482.1"/>
    </source>
</evidence>
<keyword evidence="9" id="KW-0496">Mitochondrion</keyword>
<dbReference type="GO" id="GO:0005743">
    <property type="term" value="C:mitochondrial inner membrane"/>
    <property type="evidence" value="ECO:0007669"/>
    <property type="project" value="UniProtKB-SubCell"/>
</dbReference>
<dbReference type="GO" id="GO:0006120">
    <property type="term" value="P:mitochondrial electron transport, NADH to ubiquinone"/>
    <property type="evidence" value="ECO:0007669"/>
    <property type="project" value="InterPro"/>
</dbReference>
<sequence>MAFRHYNKALKRVVESVVANHPVPHNQRVMRLYRQGLKCLNSWAIEREIWNDKAADLRARFDKLAHLEPTSKAAIKALEAGEEELFTWDHPDRYIPAYMPGGSLFMRNPTPPKELVYPNGMPEGEEPFPESVNIDMTPISDEKNKTGGFIIVDNYRKKIHY</sequence>
<dbReference type="PANTHER" id="PTHR12868">
    <property type="entry name" value="NADH-UBIQUINONE OXIDOREDUCTASE B22 SUBUNIT"/>
    <property type="match status" value="1"/>
</dbReference>
<dbReference type="EMBL" id="HBGJ01044375">
    <property type="protein sequence ID" value="CAD9269482.1"/>
    <property type="molecule type" value="Transcribed_RNA"/>
</dbReference>
<evidence type="ECO:0000256" key="9">
    <source>
        <dbReference type="ARBA" id="ARBA00023128"/>
    </source>
</evidence>
<keyword evidence="7" id="KW-0249">Electron transport</keyword>
<organism evidence="13">
    <name type="scientific">Phaeomonas parva</name>
    <dbReference type="NCBI Taxonomy" id="124430"/>
    <lineage>
        <taxon>Eukaryota</taxon>
        <taxon>Sar</taxon>
        <taxon>Stramenopiles</taxon>
        <taxon>Ochrophyta</taxon>
        <taxon>Pinguiophyceae</taxon>
        <taxon>Pinguiochrysidales</taxon>
        <taxon>Pinguiochrysidaceae</taxon>
        <taxon>Phaeomonas</taxon>
    </lineage>
</organism>
<dbReference type="EMBL" id="HBGJ01044352">
    <property type="protein sequence ID" value="CAD9269467.1"/>
    <property type="molecule type" value="Transcribed_RNA"/>
</dbReference>
<protein>
    <recommendedName>
        <fullName evidence="3">NADH dehydrogenase [ubiquinone] 1 beta subcomplex subunit 9</fullName>
    </recommendedName>
    <alternativeName>
        <fullName evidence="11">Complex I-B22</fullName>
    </alternativeName>
    <alternativeName>
        <fullName evidence="12">NADH-ubiquinone oxidoreductase B22 subunit</fullName>
    </alternativeName>
</protein>
<evidence type="ECO:0000313" key="16">
    <source>
        <dbReference type="EMBL" id="CAD9269473.1"/>
    </source>
</evidence>
<evidence type="ECO:0000256" key="8">
    <source>
        <dbReference type="ARBA" id="ARBA00022990"/>
    </source>
</evidence>
<evidence type="ECO:0000256" key="11">
    <source>
        <dbReference type="ARBA" id="ARBA00030192"/>
    </source>
</evidence>
<proteinExistence type="inferred from homology"/>
<evidence type="ECO:0000256" key="2">
    <source>
        <dbReference type="ARBA" id="ARBA00009508"/>
    </source>
</evidence>
<evidence type="ECO:0000313" key="13">
    <source>
        <dbReference type="EMBL" id="CAD9269453.1"/>
    </source>
</evidence>
<dbReference type="CDD" id="cd20263">
    <property type="entry name" value="Complex1_LYR_NDUFB9_LYRM3"/>
    <property type="match status" value="1"/>
</dbReference>
<evidence type="ECO:0000256" key="5">
    <source>
        <dbReference type="ARBA" id="ARBA00022660"/>
    </source>
</evidence>
<evidence type="ECO:0000256" key="10">
    <source>
        <dbReference type="ARBA" id="ARBA00023136"/>
    </source>
</evidence>
<evidence type="ECO:0000256" key="6">
    <source>
        <dbReference type="ARBA" id="ARBA00022792"/>
    </source>
</evidence>
<evidence type="ECO:0000256" key="12">
    <source>
        <dbReference type="ARBA" id="ARBA00032528"/>
    </source>
</evidence>
<accession>A0A6U4KWM9</accession>
<evidence type="ECO:0000313" key="15">
    <source>
        <dbReference type="EMBL" id="CAD9269467.1"/>
    </source>
</evidence>
<evidence type="ECO:0000313" key="18">
    <source>
        <dbReference type="EMBL" id="CAD9269491.1"/>
    </source>
</evidence>
<evidence type="ECO:0000256" key="3">
    <source>
        <dbReference type="ARBA" id="ARBA00018684"/>
    </source>
</evidence>
<evidence type="ECO:0000256" key="4">
    <source>
        <dbReference type="ARBA" id="ARBA00022448"/>
    </source>
</evidence>
<dbReference type="PANTHER" id="PTHR12868:SF0">
    <property type="entry name" value="NADH DEHYDROGENASE [UBIQUINONE] 1 BETA SUBCOMPLEX SUBUNIT 9"/>
    <property type="match status" value="1"/>
</dbReference>